<keyword evidence="1" id="KW-0808">Transferase</keyword>
<dbReference type="SUPFAM" id="SSF53335">
    <property type="entry name" value="S-adenosyl-L-methionine-dependent methyltransferases"/>
    <property type="match status" value="1"/>
</dbReference>
<comment type="caution">
    <text evidence="5">The sequence shown here is derived from an EMBL/GenBank/DDBJ whole genome shotgun (WGS) entry which is preliminary data.</text>
</comment>
<evidence type="ECO:0000313" key="5">
    <source>
        <dbReference type="EMBL" id="KAK8074183.1"/>
    </source>
</evidence>
<evidence type="ECO:0000259" key="3">
    <source>
        <dbReference type="Pfam" id="PF14765"/>
    </source>
</evidence>
<organism evidence="5 6">
    <name type="scientific">Apiospora phragmitis</name>
    <dbReference type="NCBI Taxonomy" id="2905665"/>
    <lineage>
        <taxon>Eukaryota</taxon>
        <taxon>Fungi</taxon>
        <taxon>Dikarya</taxon>
        <taxon>Ascomycota</taxon>
        <taxon>Pezizomycotina</taxon>
        <taxon>Sordariomycetes</taxon>
        <taxon>Xylariomycetidae</taxon>
        <taxon>Amphisphaeriales</taxon>
        <taxon>Apiosporaceae</taxon>
        <taxon>Apiospora</taxon>
    </lineage>
</organism>
<evidence type="ECO:0008006" key="7">
    <source>
        <dbReference type="Google" id="ProtNLM"/>
    </source>
</evidence>
<dbReference type="InterPro" id="IPR013217">
    <property type="entry name" value="Methyltransf_12"/>
</dbReference>
<protein>
    <recommendedName>
        <fullName evidence="7">Polyketide synthase</fullName>
    </recommendedName>
</protein>
<dbReference type="InterPro" id="IPR029063">
    <property type="entry name" value="SAM-dependent_MTases_sf"/>
</dbReference>
<feature type="domain" description="Polyketide synthase dehydratase" evidence="3">
    <location>
        <begin position="1"/>
        <end position="87"/>
    </location>
</feature>
<dbReference type="PANTHER" id="PTHR45681">
    <property type="entry name" value="POLYKETIDE SYNTHASE 44-RELATED"/>
    <property type="match status" value="1"/>
</dbReference>
<dbReference type="InterPro" id="IPR049551">
    <property type="entry name" value="PKS_DH_C"/>
</dbReference>
<dbReference type="Pfam" id="PF23114">
    <property type="entry name" value="NAD-bd_HRPKS_sdrA"/>
    <property type="match status" value="1"/>
</dbReference>
<dbReference type="InterPro" id="IPR050444">
    <property type="entry name" value="Polyketide_Synthase"/>
</dbReference>
<dbReference type="PANTHER" id="PTHR45681:SF6">
    <property type="entry name" value="POLYKETIDE SYNTHASE 37"/>
    <property type="match status" value="1"/>
</dbReference>
<feature type="domain" description="HRPKS sdrA-like NAD(P)-binding" evidence="4">
    <location>
        <begin position="492"/>
        <end position="601"/>
    </location>
</feature>
<dbReference type="Gene3D" id="3.40.50.150">
    <property type="entry name" value="Vaccinia Virus protein VP39"/>
    <property type="match status" value="1"/>
</dbReference>
<dbReference type="CDD" id="cd02440">
    <property type="entry name" value="AdoMet_MTases"/>
    <property type="match status" value="1"/>
</dbReference>
<sequence length="618" mass="68122">MHPVILDTFFQVAGAAAHHGFTHAYKQAVPSSVEYLVLSRCSSETFTLSADVDTDTGALVGNGCGFMGSDSTPCLEVSGVRFASLDPMGAPEKDVTPWTARCTWVPCIDFIDFHALMKPGRDHAAYFSALNQLGDLAIALYQRTLLSAGQTAGSRRSIQPQKYIAWVQHQPVSGEAFDDTTLVSRIDTLSSSLMKGPSASVAAAIARLCEKTTPIVFGEIGVLEVLHNNSLLGKFSQFLNDSDISGFLNCLSRGKPNLRILEIGTELGPSIGNFDAIRQPDGEQIYSTYVYTEKSADTLKRAEDYFQMTDRIEFVRLDISEDPAEQGFQNQEFDLVIARGAIHATRSLQQSLKHVRRLLRSDGYFLLQQPRPGLAWVKFVLGAVPGWWCGSEDGRGDEPYVYTERWDAELRAAGFGGVASMATDAPEPFNLSTIMLARPRKEICDARKVTLLHHHDGLTNDPDVARFKEVLEADGWLVTCATMDSAPRDQDMVAFLESERPFLGSLNKAAFEEFKDFLEGVSSSKVSILWLTKPTQINCHDPDYAPIIGLARTLRLEMGLEMATCETDDLHSSTGLGAVACVLRRFQDREQHTVTDFEYSITGGRNPCQPCFSILTQK</sequence>
<evidence type="ECO:0000313" key="6">
    <source>
        <dbReference type="Proteomes" id="UP001480595"/>
    </source>
</evidence>
<dbReference type="RefSeq" id="XP_066718658.1">
    <property type="nucleotide sequence ID" value="XM_066856491.1"/>
</dbReference>
<proteinExistence type="predicted"/>
<evidence type="ECO:0000259" key="2">
    <source>
        <dbReference type="Pfam" id="PF08242"/>
    </source>
</evidence>
<dbReference type="Pfam" id="PF14765">
    <property type="entry name" value="PS-DH"/>
    <property type="match status" value="1"/>
</dbReference>
<dbReference type="Proteomes" id="UP001480595">
    <property type="component" value="Unassembled WGS sequence"/>
</dbReference>
<dbReference type="InterPro" id="IPR056501">
    <property type="entry name" value="NAD-bd_HRPKS_sdrA"/>
</dbReference>
<evidence type="ECO:0000256" key="1">
    <source>
        <dbReference type="ARBA" id="ARBA00022679"/>
    </source>
</evidence>
<name>A0ABR1VSG2_9PEZI</name>
<dbReference type="Pfam" id="PF08242">
    <property type="entry name" value="Methyltransf_12"/>
    <property type="match status" value="1"/>
</dbReference>
<reference evidence="5 6" key="1">
    <citation type="submission" date="2023-01" db="EMBL/GenBank/DDBJ databases">
        <title>Analysis of 21 Apiospora genomes using comparative genomics revels a genus with tremendous synthesis potential of carbohydrate active enzymes and secondary metabolites.</title>
        <authorList>
            <person name="Sorensen T."/>
        </authorList>
    </citation>
    <scope>NUCLEOTIDE SEQUENCE [LARGE SCALE GENOMIC DNA]</scope>
    <source>
        <strain evidence="5 6">CBS 135458</strain>
    </source>
</reference>
<gene>
    <name evidence="5" type="ORF">PG994_005082</name>
</gene>
<feature type="domain" description="Methyltransferase type 12" evidence="2">
    <location>
        <begin position="286"/>
        <end position="365"/>
    </location>
</feature>
<dbReference type="GeneID" id="92089554"/>
<keyword evidence="6" id="KW-1185">Reference proteome</keyword>
<evidence type="ECO:0000259" key="4">
    <source>
        <dbReference type="Pfam" id="PF23114"/>
    </source>
</evidence>
<dbReference type="EMBL" id="JAQQWL010000005">
    <property type="protein sequence ID" value="KAK8074183.1"/>
    <property type="molecule type" value="Genomic_DNA"/>
</dbReference>
<accession>A0ABR1VSG2</accession>